<keyword evidence="2" id="KW-0808">Transferase</keyword>
<dbReference type="RefSeq" id="WP_123201495.1">
    <property type="nucleotide sequence ID" value="NZ_RJMB01000011.1"/>
</dbReference>
<dbReference type="InterPro" id="IPR016181">
    <property type="entry name" value="Acyl_CoA_acyltransferase"/>
</dbReference>
<feature type="domain" description="N-acetyltransferase" evidence="1">
    <location>
        <begin position="6"/>
        <end position="92"/>
    </location>
</feature>
<dbReference type="Gene3D" id="3.40.630.30">
    <property type="match status" value="1"/>
</dbReference>
<evidence type="ECO:0000313" key="2">
    <source>
        <dbReference type="EMBL" id="RNL84324.1"/>
    </source>
</evidence>
<gene>
    <name evidence="2" type="ORF">EFW17_12245</name>
</gene>
<dbReference type="PROSITE" id="PS51729">
    <property type="entry name" value="GNAT_YJDJ"/>
    <property type="match status" value="1"/>
</dbReference>
<name>A0A3N0E8Z7_9ACTN</name>
<dbReference type="AlphaFoldDB" id="A0A3N0E8Z7"/>
<organism evidence="2 3">
    <name type="scientific">Halostreptopolyspora alba</name>
    <dbReference type="NCBI Taxonomy" id="2487137"/>
    <lineage>
        <taxon>Bacteria</taxon>
        <taxon>Bacillati</taxon>
        <taxon>Actinomycetota</taxon>
        <taxon>Actinomycetes</taxon>
        <taxon>Streptosporangiales</taxon>
        <taxon>Nocardiopsidaceae</taxon>
        <taxon>Halostreptopolyspora</taxon>
    </lineage>
</organism>
<dbReference type="Proteomes" id="UP000269198">
    <property type="component" value="Unassembled WGS sequence"/>
</dbReference>
<dbReference type="Pfam" id="PF14542">
    <property type="entry name" value="Acetyltransf_CG"/>
    <property type="match status" value="1"/>
</dbReference>
<dbReference type="SUPFAM" id="SSF55729">
    <property type="entry name" value="Acyl-CoA N-acyltransferases (Nat)"/>
    <property type="match status" value="1"/>
</dbReference>
<protein>
    <submittedName>
        <fullName evidence="2">N-acetyltransferase</fullName>
    </submittedName>
</protein>
<sequence>MEIKVTDVPDRKRYEGNDQDELVGFVDYHFRGDKIVLTHTETESRHQGQGVGGGLVRGVLEDARSRGVTVIPVCPFVRSWIGRHPEYSDVIDQKSRDEILG</sequence>
<dbReference type="InterPro" id="IPR045057">
    <property type="entry name" value="Gcn5-rel_NAT"/>
</dbReference>
<dbReference type="OrthoDB" id="5405911at2"/>
<dbReference type="PANTHER" id="PTHR31435:SF10">
    <property type="entry name" value="BSR4717 PROTEIN"/>
    <property type="match status" value="1"/>
</dbReference>
<dbReference type="GO" id="GO:0016740">
    <property type="term" value="F:transferase activity"/>
    <property type="evidence" value="ECO:0007669"/>
    <property type="project" value="UniProtKB-KW"/>
</dbReference>
<proteinExistence type="predicted"/>
<accession>A0A3N0E8Z7</accession>
<dbReference type="InterPro" id="IPR031165">
    <property type="entry name" value="GNAT_YJDJ"/>
</dbReference>
<evidence type="ECO:0000259" key="1">
    <source>
        <dbReference type="PROSITE" id="PS51729"/>
    </source>
</evidence>
<dbReference type="EMBL" id="RJMB01000011">
    <property type="protein sequence ID" value="RNL84324.1"/>
    <property type="molecule type" value="Genomic_DNA"/>
</dbReference>
<evidence type="ECO:0000313" key="3">
    <source>
        <dbReference type="Proteomes" id="UP000269198"/>
    </source>
</evidence>
<reference evidence="2 3" key="1">
    <citation type="submission" date="2018-11" db="EMBL/GenBank/DDBJ databases">
        <title>The genome draft of YIM 96095.</title>
        <authorList>
            <person name="Tang S.-K."/>
            <person name="Chunyu W.-X."/>
            <person name="Feng Y.-Z."/>
        </authorList>
    </citation>
    <scope>NUCLEOTIDE SEQUENCE [LARGE SCALE GENOMIC DNA]</scope>
    <source>
        <strain evidence="2 3">YIM 96095</strain>
    </source>
</reference>
<dbReference type="PANTHER" id="PTHR31435">
    <property type="entry name" value="PROTEIN NATD1"/>
    <property type="match status" value="1"/>
</dbReference>
<keyword evidence="3" id="KW-1185">Reference proteome</keyword>
<comment type="caution">
    <text evidence="2">The sequence shown here is derived from an EMBL/GenBank/DDBJ whole genome shotgun (WGS) entry which is preliminary data.</text>
</comment>